<evidence type="ECO:0000256" key="4">
    <source>
        <dbReference type="ARBA" id="ARBA00023163"/>
    </source>
</evidence>
<comment type="caution">
    <text evidence="8">The sequence shown here is derived from an EMBL/GenBank/DDBJ whole genome shotgun (WGS) entry which is preliminary data.</text>
</comment>
<dbReference type="GO" id="GO:0000976">
    <property type="term" value="F:transcription cis-regulatory region binding"/>
    <property type="evidence" value="ECO:0007669"/>
    <property type="project" value="TreeGrafter"/>
</dbReference>
<dbReference type="InterPro" id="IPR001138">
    <property type="entry name" value="Zn2Cys6_DnaBD"/>
</dbReference>
<organism evidence="8 9">
    <name type="scientific">Penicillium ucsense</name>
    <dbReference type="NCBI Taxonomy" id="2839758"/>
    <lineage>
        <taxon>Eukaryota</taxon>
        <taxon>Fungi</taxon>
        <taxon>Dikarya</taxon>
        <taxon>Ascomycota</taxon>
        <taxon>Pezizomycotina</taxon>
        <taxon>Eurotiomycetes</taxon>
        <taxon>Eurotiomycetidae</taxon>
        <taxon>Eurotiales</taxon>
        <taxon>Aspergillaceae</taxon>
        <taxon>Penicillium</taxon>
    </lineage>
</organism>
<dbReference type="AlphaFoldDB" id="A0A8J8VYQ2"/>
<dbReference type="SMART" id="SM00066">
    <property type="entry name" value="GAL4"/>
    <property type="match status" value="1"/>
</dbReference>
<dbReference type="GO" id="GO:0045944">
    <property type="term" value="P:positive regulation of transcription by RNA polymerase II"/>
    <property type="evidence" value="ECO:0007669"/>
    <property type="project" value="TreeGrafter"/>
</dbReference>
<dbReference type="Proteomes" id="UP000631181">
    <property type="component" value="Unassembled WGS sequence"/>
</dbReference>
<dbReference type="EMBL" id="WIWV01000143">
    <property type="protein sequence ID" value="KAF7712906.1"/>
    <property type="molecule type" value="Genomic_DNA"/>
</dbReference>
<protein>
    <submittedName>
        <fullName evidence="8">Fungal Zn(2)-Cys(6) binuclear cluster domain-containing protein</fullName>
    </submittedName>
</protein>
<evidence type="ECO:0000313" key="8">
    <source>
        <dbReference type="EMBL" id="KAF7712906.1"/>
    </source>
</evidence>
<dbReference type="SUPFAM" id="SSF57701">
    <property type="entry name" value="Zn2/Cys6 DNA-binding domain"/>
    <property type="match status" value="1"/>
</dbReference>
<dbReference type="PROSITE" id="PS50048">
    <property type="entry name" value="ZN2_CY6_FUNGAL_2"/>
    <property type="match status" value="1"/>
</dbReference>
<reference evidence="8" key="1">
    <citation type="journal article" date="2020" name="Front. Microbiol.">
        <title>Gene regulatory networks of Penicillium echinulatum 2HH and Penicillium oxalicum 114-2 inferred by a computational biology approach.</title>
        <authorList>
            <person name="Lenz A.R."/>
            <person name="Galan-Vasquez E."/>
            <person name="Balbinot E."/>
            <person name="De Abreu F.P."/>
            <person name="De Oliveira N.S."/>
            <person name="Da Rosa L.O."/>
            <person name="De Avila E Silva S."/>
            <person name="Camassola M."/>
            <person name="Dillon A.J.P."/>
            <person name="Perez-Rueda E."/>
        </authorList>
    </citation>
    <scope>NUCLEOTIDE SEQUENCE</scope>
    <source>
        <strain evidence="8">S1M29</strain>
    </source>
</reference>
<feature type="compositionally biased region" description="Polar residues" evidence="6">
    <location>
        <begin position="188"/>
        <end position="205"/>
    </location>
</feature>
<dbReference type="InterPro" id="IPR036864">
    <property type="entry name" value="Zn2-C6_fun-type_DNA-bd_sf"/>
</dbReference>
<feature type="domain" description="Zn(2)-C6 fungal-type" evidence="7">
    <location>
        <begin position="56"/>
        <end position="86"/>
    </location>
</feature>
<dbReference type="Pfam" id="PF11951">
    <property type="entry name" value="Fungal_trans_2"/>
    <property type="match status" value="1"/>
</dbReference>
<dbReference type="GO" id="GO:0005634">
    <property type="term" value="C:nucleus"/>
    <property type="evidence" value="ECO:0007669"/>
    <property type="project" value="TreeGrafter"/>
</dbReference>
<evidence type="ECO:0000313" key="9">
    <source>
        <dbReference type="Proteomes" id="UP000631181"/>
    </source>
</evidence>
<proteinExistence type="predicted"/>
<keyword evidence="5" id="KW-0539">Nucleus</keyword>
<evidence type="ECO:0000256" key="1">
    <source>
        <dbReference type="ARBA" id="ARBA00004123"/>
    </source>
</evidence>
<dbReference type="CDD" id="cd00067">
    <property type="entry name" value="GAL4"/>
    <property type="match status" value="1"/>
</dbReference>
<keyword evidence="9" id="KW-1185">Reference proteome</keyword>
<evidence type="ECO:0000259" key="7">
    <source>
        <dbReference type="PROSITE" id="PS50048"/>
    </source>
</evidence>
<keyword evidence="3" id="KW-0238">DNA-binding</keyword>
<dbReference type="GO" id="GO:0008270">
    <property type="term" value="F:zinc ion binding"/>
    <property type="evidence" value="ECO:0007669"/>
    <property type="project" value="InterPro"/>
</dbReference>
<gene>
    <name evidence="8" type="ORF">PECM_001953</name>
</gene>
<sequence>MTVTSLVMQNRRGHASAKGTLRLPMIAPKEEVLEGRLDKTPGASPRIRLPPRSRTGCWTCRSRKVKCDEGHPQCNQCTRLGHTCDYRPRLAFRDDTPRIMGRMADVKTEGNVVWDLSSPGSTGSRTGGDYFSLSEELPDFSLLTSDEDREKKAESSTPGTYHVVMVPESFSSLPEYAEETDDCRFTSDFSHSATASPVRTTGSESDATEDPNVVILRTFEDTTRRSVSTGRISRISPTSEISDPFCSLSLSPAMDAFPSPVLGEAQGSSSFRLEPQMTHQDLQKQQELTLFTHFRHVVWKQLFPHDRDMDDTYGFDRNGMTLSVDFLEREAAHFPPLSHAIMTVSALSLSHSGTGQKVDALQYYQQAFPSLQISLRNNDDLVSDGLFLTHFLLLIYEVAAAEPHGSNLWSHHISRLLHIALLRHAKFGREPHPFILWWICHIDLYALLSGAGQGEFVRTLMDHRMLPDWQSLLYPSGTEGYSVIYSDEHDSLPTLMRLYANSFAVTAQIGFLGARLRREKHSLARSEFHPHTEEIAELRRTLARLWEASDVAYWSQHRDSLPRRSQEILQQSATLYHLSHLFSYSSMFPHQRLEADFDSASEIDHHASEILRIVEETTHNRRADRHFLVFPLFLAGATASASGLKMMAMELMTGMEDDEDGMGRNTATTRAILQTVYERQMDSLMRMGHTLDVDWSEFMTQKGLQMVNFGF</sequence>
<keyword evidence="2" id="KW-0805">Transcription regulation</keyword>
<dbReference type="InterPro" id="IPR021858">
    <property type="entry name" value="Fun_TF"/>
</dbReference>
<dbReference type="OrthoDB" id="3598904at2759"/>
<evidence type="ECO:0000256" key="5">
    <source>
        <dbReference type="ARBA" id="ARBA00023242"/>
    </source>
</evidence>
<comment type="subcellular location">
    <subcellularLocation>
        <location evidence="1">Nucleus</location>
    </subcellularLocation>
</comment>
<dbReference type="PANTHER" id="PTHR37534">
    <property type="entry name" value="TRANSCRIPTIONAL ACTIVATOR PROTEIN UGA3"/>
    <property type="match status" value="1"/>
</dbReference>
<name>A0A8J8VYQ2_9EURO</name>
<dbReference type="PROSITE" id="PS00463">
    <property type="entry name" value="ZN2_CY6_FUNGAL_1"/>
    <property type="match status" value="1"/>
</dbReference>
<dbReference type="PANTHER" id="PTHR37534:SF49">
    <property type="entry name" value="LYSINE BIOSYNTHESIS REGULATORY PROTEIN LYS14"/>
    <property type="match status" value="1"/>
</dbReference>
<keyword evidence="4" id="KW-0804">Transcription</keyword>
<dbReference type="GO" id="GO:0000981">
    <property type="term" value="F:DNA-binding transcription factor activity, RNA polymerase II-specific"/>
    <property type="evidence" value="ECO:0007669"/>
    <property type="project" value="InterPro"/>
</dbReference>
<feature type="region of interest" description="Disordered" evidence="6">
    <location>
        <begin position="188"/>
        <end position="211"/>
    </location>
</feature>
<accession>A0A8J8VYQ2</accession>
<evidence type="ECO:0000256" key="2">
    <source>
        <dbReference type="ARBA" id="ARBA00023015"/>
    </source>
</evidence>
<evidence type="ECO:0000256" key="6">
    <source>
        <dbReference type="SAM" id="MobiDB-lite"/>
    </source>
</evidence>
<dbReference type="Pfam" id="PF00172">
    <property type="entry name" value="Zn_clus"/>
    <property type="match status" value="1"/>
</dbReference>
<dbReference type="Gene3D" id="4.10.240.10">
    <property type="entry name" value="Zn(2)-C6 fungal-type DNA-binding domain"/>
    <property type="match status" value="1"/>
</dbReference>
<evidence type="ECO:0000256" key="3">
    <source>
        <dbReference type="ARBA" id="ARBA00023125"/>
    </source>
</evidence>